<accession>A0ACB8SV68</accession>
<dbReference type="EMBL" id="MU277224">
    <property type="protein sequence ID" value="KAI0059716.1"/>
    <property type="molecule type" value="Genomic_DNA"/>
</dbReference>
<dbReference type="Proteomes" id="UP000814140">
    <property type="component" value="Unassembled WGS sequence"/>
</dbReference>
<keyword evidence="2" id="KW-1185">Reference proteome</keyword>
<name>A0ACB8SV68_9AGAM</name>
<evidence type="ECO:0000313" key="2">
    <source>
        <dbReference type="Proteomes" id="UP000814140"/>
    </source>
</evidence>
<reference evidence="1" key="1">
    <citation type="submission" date="2021-03" db="EMBL/GenBank/DDBJ databases">
        <authorList>
            <consortium name="DOE Joint Genome Institute"/>
            <person name="Ahrendt S."/>
            <person name="Looney B.P."/>
            <person name="Miyauchi S."/>
            <person name="Morin E."/>
            <person name="Drula E."/>
            <person name="Courty P.E."/>
            <person name="Chicoki N."/>
            <person name="Fauchery L."/>
            <person name="Kohler A."/>
            <person name="Kuo A."/>
            <person name="Labutti K."/>
            <person name="Pangilinan J."/>
            <person name="Lipzen A."/>
            <person name="Riley R."/>
            <person name="Andreopoulos W."/>
            <person name="He G."/>
            <person name="Johnson J."/>
            <person name="Barry K.W."/>
            <person name="Grigoriev I.V."/>
            <person name="Nagy L."/>
            <person name="Hibbett D."/>
            <person name="Henrissat B."/>
            <person name="Matheny P.B."/>
            <person name="Labbe J."/>
            <person name="Martin F."/>
        </authorList>
    </citation>
    <scope>NUCLEOTIDE SEQUENCE</scope>
    <source>
        <strain evidence="1">HHB10654</strain>
    </source>
</reference>
<sequence>MASFRNWVVLFRVLATCPNARKTSGIDGDKACTPNSLGHCSDSRSAHLDDRPRSPRIRNPRALRSPVVLLHHLCRAEHPPF</sequence>
<organism evidence="1 2">
    <name type="scientific">Artomyces pyxidatus</name>
    <dbReference type="NCBI Taxonomy" id="48021"/>
    <lineage>
        <taxon>Eukaryota</taxon>
        <taxon>Fungi</taxon>
        <taxon>Dikarya</taxon>
        <taxon>Basidiomycota</taxon>
        <taxon>Agaricomycotina</taxon>
        <taxon>Agaricomycetes</taxon>
        <taxon>Russulales</taxon>
        <taxon>Auriscalpiaceae</taxon>
        <taxon>Artomyces</taxon>
    </lineage>
</organism>
<gene>
    <name evidence="1" type="ORF">BV25DRAFT_1044321</name>
</gene>
<proteinExistence type="predicted"/>
<protein>
    <submittedName>
        <fullName evidence="1">Uncharacterized protein</fullName>
    </submittedName>
</protein>
<reference evidence="1" key="2">
    <citation type="journal article" date="2022" name="New Phytol.">
        <title>Evolutionary transition to the ectomycorrhizal habit in the genomes of a hyperdiverse lineage of mushroom-forming fungi.</title>
        <authorList>
            <person name="Looney B."/>
            <person name="Miyauchi S."/>
            <person name="Morin E."/>
            <person name="Drula E."/>
            <person name="Courty P.E."/>
            <person name="Kohler A."/>
            <person name="Kuo A."/>
            <person name="LaButti K."/>
            <person name="Pangilinan J."/>
            <person name="Lipzen A."/>
            <person name="Riley R."/>
            <person name="Andreopoulos W."/>
            <person name="He G."/>
            <person name="Johnson J."/>
            <person name="Nolan M."/>
            <person name="Tritt A."/>
            <person name="Barry K.W."/>
            <person name="Grigoriev I.V."/>
            <person name="Nagy L.G."/>
            <person name="Hibbett D."/>
            <person name="Henrissat B."/>
            <person name="Matheny P.B."/>
            <person name="Labbe J."/>
            <person name="Martin F.M."/>
        </authorList>
    </citation>
    <scope>NUCLEOTIDE SEQUENCE</scope>
    <source>
        <strain evidence="1">HHB10654</strain>
    </source>
</reference>
<comment type="caution">
    <text evidence="1">The sequence shown here is derived from an EMBL/GenBank/DDBJ whole genome shotgun (WGS) entry which is preliminary data.</text>
</comment>
<evidence type="ECO:0000313" key="1">
    <source>
        <dbReference type="EMBL" id="KAI0059716.1"/>
    </source>
</evidence>